<evidence type="ECO:0000256" key="37">
    <source>
        <dbReference type="ARBA" id="ARBA00048869"/>
    </source>
</evidence>
<evidence type="ECO:0000256" key="16">
    <source>
        <dbReference type="ARBA" id="ARBA00029723"/>
    </source>
</evidence>
<evidence type="ECO:0000256" key="8">
    <source>
        <dbReference type="ARBA" id="ARBA00022801"/>
    </source>
</evidence>
<keyword evidence="7" id="KW-0677">Repeat</keyword>
<dbReference type="AlphaFoldDB" id="A0A210Q1G9"/>
<organism evidence="43 44">
    <name type="scientific">Mizuhopecten yessoensis</name>
    <name type="common">Japanese scallop</name>
    <name type="synonym">Patinopecten yessoensis</name>
    <dbReference type="NCBI Taxonomy" id="6573"/>
    <lineage>
        <taxon>Eukaryota</taxon>
        <taxon>Metazoa</taxon>
        <taxon>Spiralia</taxon>
        <taxon>Lophotrochozoa</taxon>
        <taxon>Mollusca</taxon>
        <taxon>Bivalvia</taxon>
        <taxon>Autobranchia</taxon>
        <taxon>Pteriomorphia</taxon>
        <taxon>Pectinida</taxon>
        <taxon>Pectinoidea</taxon>
        <taxon>Pectinidae</taxon>
        <taxon>Mizuhopecten</taxon>
    </lineage>
</organism>
<keyword evidence="6" id="KW-0732">Signal</keyword>
<evidence type="ECO:0000256" key="7">
    <source>
        <dbReference type="ARBA" id="ARBA00022737"/>
    </source>
</evidence>
<comment type="catalytic activity">
    <reaction evidence="41">
        <text>1,3-di-(9Z-octadecenoyl)-glycerol + H2O = 1-(9Z-octadecenoyl)-glycerol + (9Z)-octadecenoate + H(+)</text>
        <dbReference type="Rhea" id="RHEA:39939"/>
        <dbReference type="ChEBI" id="CHEBI:15377"/>
        <dbReference type="ChEBI" id="CHEBI:15378"/>
        <dbReference type="ChEBI" id="CHEBI:30823"/>
        <dbReference type="ChEBI" id="CHEBI:75342"/>
        <dbReference type="ChEBI" id="CHEBI:75735"/>
    </reaction>
    <physiologicalReaction direction="left-to-right" evidence="41">
        <dbReference type="Rhea" id="RHEA:39940"/>
    </physiologicalReaction>
</comment>
<dbReference type="GO" id="GO:0031526">
    <property type="term" value="C:brush border membrane"/>
    <property type="evidence" value="ECO:0007669"/>
    <property type="project" value="TreeGrafter"/>
</dbReference>
<evidence type="ECO:0000256" key="39">
    <source>
        <dbReference type="ARBA" id="ARBA00048939"/>
    </source>
</evidence>
<protein>
    <recommendedName>
        <fullName evidence="3">Phospholipase B1, membrane-associated</fullName>
    </recommendedName>
    <alternativeName>
        <fullName evidence="16">Lysophospholipase</fullName>
    </alternativeName>
    <alternativeName>
        <fullName evidence="17">Phospholipase A2</fullName>
    </alternativeName>
    <alternativeName>
        <fullName evidence="19">Phospholipase B/lipase</fullName>
    </alternativeName>
    <alternativeName>
        <fullName evidence="18">Triacylglycerol lipase</fullName>
    </alternativeName>
</protein>
<comment type="function">
    <text evidence="20">Calcium-independent membrane-associated phospholipase that catalyzes complete diacylation of phospholipids by hydrolyzing both sn-1 and sn-2 fatty acyl chains attached to the glycerol backbone (phospholipase B activity). Has dual phospholipase and lysophospholipase activities toward diacylphospholipids. Preferentially cleaves sn-2 ester bonds over sn-1 bonds. Acts as a lipase toward glycerolipid substrates. Hydrolyzes fatty acyl chains of diacylglycerols with preference for the sn-2 position and of triacylglycerols with not positional selectivity. May also hydrolyze long chain retinyl esters such as retinyl palmitate. May contribute to digestion of dietary phospholipids, glycerolipids and retinoids, facilitating lipid absorption at the brush border.</text>
</comment>
<dbReference type="OrthoDB" id="10265800at2759"/>
<dbReference type="GO" id="GO:0004622">
    <property type="term" value="F:phosphatidylcholine lysophospholipase activity"/>
    <property type="evidence" value="ECO:0007669"/>
    <property type="project" value="UniProtKB-EC"/>
</dbReference>
<evidence type="ECO:0000256" key="29">
    <source>
        <dbReference type="ARBA" id="ARBA00048227"/>
    </source>
</evidence>
<evidence type="ECO:0000256" key="11">
    <source>
        <dbReference type="ARBA" id="ARBA00023136"/>
    </source>
</evidence>
<evidence type="ECO:0000256" key="18">
    <source>
        <dbReference type="ARBA" id="ARBA00031485"/>
    </source>
</evidence>
<dbReference type="GO" id="GO:0050253">
    <property type="term" value="F:retinyl-palmitate esterase activity"/>
    <property type="evidence" value="ECO:0007669"/>
    <property type="project" value="TreeGrafter"/>
</dbReference>
<name>A0A210Q1G9_MIZYE</name>
<evidence type="ECO:0000256" key="5">
    <source>
        <dbReference type="ARBA" id="ARBA00022692"/>
    </source>
</evidence>
<comment type="catalytic activity">
    <reaction evidence="33">
        <text>a 1-acyl-sn-glycero-3-phosphocholine + H2O = sn-glycerol 3-phosphocholine + a fatty acid + H(+)</text>
        <dbReference type="Rhea" id="RHEA:15177"/>
        <dbReference type="ChEBI" id="CHEBI:15377"/>
        <dbReference type="ChEBI" id="CHEBI:15378"/>
        <dbReference type="ChEBI" id="CHEBI:16870"/>
        <dbReference type="ChEBI" id="CHEBI:28868"/>
        <dbReference type="ChEBI" id="CHEBI:58168"/>
        <dbReference type="EC" id="3.1.1.5"/>
    </reaction>
    <physiologicalReaction direction="left-to-right" evidence="33">
        <dbReference type="Rhea" id="RHEA:15178"/>
    </physiologicalReaction>
</comment>
<comment type="catalytic activity">
    <reaction evidence="35">
        <text>1-hexadecanoyl-sn-glycero-3-phosphocholine + H2O = sn-glycerol 3-phosphocholine + hexadecanoate + H(+)</text>
        <dbReference type="Rhea" id="RHEA:40435"/>
        <dbReference type="ChEBI" id="CHEBI:7896"/>
        <dbReference type="ChEBI" id="CHEBI:15377"/>
        <dbReference type="ChEBI" id="CHEBI:15378"/>
        <dbReference type="ChEBI" id="CHEBI:16870"/>
        <dbReference type="ChEBI" id="CHEBI:72998"/>
    </reaction>
    <physiologicalReaction direction="left-to-right" evidence="35">
        <dbReference type="Rhea" id="RHEA:40436"/>
    </physiologicalReaction>
</comment>
<comment type="catalytic activity">
    <reaction evidence="42">
        <text>2-(9Z-octadecenoyl)-glycerol + H2O = glycerol + (9Z)-octadecenoate + H(+)</text>
        <dbReference type="Rhea" id="RHEA:38491"/>
        <dbReference type="ChEBI" id="CHEBI:15377"/>
        <dbReference type="ChEBI" id="CHEBI:15378"/>
        <dbReference type="ChEBI" id="CHEBI:17754"/>
        <dbReference type="ChEBI" id="CHEBI:30823"/>
        <dbReference type="ChEBI" id="CHEBI:73990"/>
    </reaction>
    <physiologicalReaction direction="left-to-right" evidence="42">
        <dbReference type="Rhea" id="RHEA:38492"/>
    </physiologicalReaction>
</comment>
<dbReference type="Proteomes" id="UP000242188">
    <property type="component" value="Unassembled WGS sequence"/>
</dbReference>
<evidence type="ECO:0000256" key="15">
    <source>
        <dbReference type="ARBA" id="ARBA00023422"/>
    </source>
</evidence>
<comment type="catalytic activity">
    <reaction evidence="27">
        <text>a 1-O-alkyl-2-acyl-sn-glycero-3-phosphocholine + H2O = a 1-O-alkyl-sn-glycero-3-phosphocholine + a fatty acid + H(+)</text>
        <dbReference type="Rhea" id="RHEA:36231"/>
        <dbReference type="ChEBI" id="CHEBI:15377"/>
        <dbReference type="ChEBI" id="CHEBI:15378"/>
        <dbReference type="ChEBI" id="CHEBI:28868"/>
        <dbReference type="ChEBI" id="CHEBI:30909"/>
        <dbReference type="ChEBI" id="CHEBI:36702"/>
        <dbReference type="EC" id="3.1.1.4"/>
    </reaction>
    <physiologicalReaction direction="left-to-right" evidence="27">
        <dbReference type="Rhea" id="RHEA:36232"/>
    </physiologicalReaction>
</comment>
<dbReference type="InterPro" id="IPR038885">
    <property type="entry name" value="PLB1"/>
</dbReference>
<evidence type="ECO:0000256" key="30">
    <source>
        <dbReference type="ARBA" id="ARBA00048362"/>
    </source>
</evidence>
<comment type="catalytic activity">
    <reaction evidence="31">
        <text>1-octadecanoyl-2-(9Z,12Z)-octadecadienoyl-sn-glycerol + H2O = 1-octadecanoyl-sn-glycerol + (9Z,12Z)-octadecadienoate + H(+)</text>
        <dbReference type="Rhea" id="RHEA:40927"/>
        <dbReference type="ChEBI" id="CHEBI:15377"/>
        <dbReference type="ChEBI" id="CHEBI:15378"/>
        <dbReference type="ChEBI" id="CHEBI:30245"/>
        <dbReference type="ChEBI" id="CHEBI:75550"/>
        <dbReference type="ChEBI" id="CHEBI:77097"/>
    </reaction>
    <physiologicalReaction direction="left-to-right" evidence="31">
        <dbReference type="Rhea" id="RHEA:40928"/>
    </physiologicalReaction>
</comment>
<comment type="catalytic activity">
    <reaction evidence="13">
        <text>a triacylglycerol + H2O = a diacylglycerol + a fatty acid + H(+)</text>
        <dbReference type="Rhea" id="RHEA:12044"/>
        <dbReference type="ChEBI" id="CHEBI:15377"/>
        <dbReference type="ChEBI" id="CHEBI:15378"/>
        <dbReference type="ChEBI" id="CHEBI:17855"/>
        <dbReference type="ChEBI" id="CHEBI:18035"/>
        <dbReference type="ChEBI" id="CHEBI:28868"/>
        <dbReference type="EC" id="3.1.1.3"/>
    </reaction>
    <physiologicalReaction direction="left-to-right" evidence="13">
        <dbReference type="Rhea" id="RHEA:12045"/>
    </physiologicalReaction>
</comment>
<evidence type="ECO:0000256" key="26">
    <source>
        <dbReference type="ARBA" id="ARBA00048015"/>
    </source>
</evidence>
<comment type="catalytic activity">
    <reaction evidence="25">
        <text>2,3-di-(9Z)-octadecenoyl-sn-glycerol + H2O = 3-(9Z-octadecenoyl)-sn-glycerol + (9Z)-octadecenoate + H(+)</text>
        <dbReference type="Rhea" id="RHEA:42604"/>
        <dbReference type="ChEBI" id="CHEBI:15377"/>
        <dbReference type="ChEBI" id="CHEBI:15378"/>
        <dbReference type="ChEBI" id="CHEBI:30823"/>
        <dbReference type="ChEBI" id="CHEBI:75824"/>
        <dbReference type="ChEBI" id="CHEBI:75938"/>
    </reaction>
    <physiologicalReaction direction="left-to-right" evidence="25">
        <dbReference type="Rhea" id="RHEA:42605"/>
    </physiologicalReaction>
</comment>
<dbReference type="SUPFAM" id="SSF52266">
    <property type="entry name" value="SGNH hydrolase"/>
    <property type="match status" value="1"/>
</dbReference>
<comment type="catalytic activity">
    <reaction evidence="26">
        <text>1-hexadecanoyl-2-(9Z-octadecenoyl)-sn-glycero-3-phospho-(1'-sn-glycerol) + H2O = 1-hexadecanoyl-sn-glycero-3-phospho-(1'-sn-glycerol) + (9Z)-octadecenoate + H(+)</text>
        <dbReference type="Rhea" id="RHEA:40919"/>
        <dbReference type="ChEBI" id="CHEBI:15377"/>
        <dbReference type="ChEBI" id="CHEBI:15378"/>
        <dbReference type="ChEBI" id="CHEBI:30823"/>
        <dbReference type="ChEBI" id="CHEBI:72841"/>
        <dbReference type="ChEBI" id="CHEBI:75158"/>
    </reaction>
    <physiologicalReaction direction="left-to-right" evidence="26">
        <dbReference type="Rhea" id="RHEA:40920"/>
    </physiologicalReaction>
</comment>
<comment type="catalytic activity">
    <reaction evidence="30">
        <text>1-hexadecanoyl-2-(9Z,12Z-octadecadienoyl)-sn-glycero-3-phosphocholine + H2O = 2-(9Z,12Z-octadecadienoyl)-sn-glycero-3-phosphocholine + hexadecanoate + H(+)</text>
        <dbReference type="Rhea" id="RHEA:40971"/>
        <dbReference type="ChEBI" id="CHEBI:7896"/>
        <dbReference type="ChEBI" id="CHEBI:15377"/>
        <dbReference type="ChEBI" id="CHEBI:15378"/>
        <dbReference type="ChEBI" id="CHEBI:73002"/>
        <dbReference type="ChEBI" id="CHEBI:76084"/>
    </reaction>
    <physiologicalReaction direction="left-to-right" evidence="30">
        <dbReference type="Rhea" id="RHEA:40972"/>
    </physiologicalReaction>
</comment>
<evidence type="ECO:0000256" key="42">
    <source>
        <dbReference type="ARBA" id="ARBA00049461"/>
    </source>
</evidence>
<evidence type="ECO:0000256" key="13">
    <source>
        <dbReference type="ARBA" id="ARBA00023369"/>
    </source>
</evidence>
<evidence type="ECO:0000256" key="17">
    <source>
        <dbReference type="ARBA" id="ARBA00031182"/>
    </source>
</evidence>
<evidence type="ECO:0000313" key="44">
    <source>
        <dbReference type="Proteomes" id="UP000242188"/>
    </source>
</evidence>
<evidence type="ECO:0000256" key="38">
    <source>
        <dbReference type="ARBA" id="ARBA00048872"/>
    </source>
</evidence>
<comment type="catalytic activity">
    <reaction evidence="39">
        <text>1-hexadecanoyl-2-(9Z)-octadecenoyl-3-octadecanoyl-sn-glycerol + H2O = 1-hexadecanoyl-3-octadecanoyl-sn-glycerol + (9Z)-octadecenoate + H(+)</text>
        <dbReference type="Rhea" id="RHEA:41103"/>
        <dbReference type="ChEBI" id="CHEBI:15377"/>
        <dbReference type="ChEBI" id="CHEBI:15378"/>
        <dbReference type="ChEBI" id="CHEBI:30823"/>
        <dbReference type="ChEBI" id="CHEBI:77623"/>
        <dbReference type="ChEBI" id="CHEBI:77624"/>
    </reaction>
    <physiologicalReaction direction="left-to-right" evidence="39">
        <dbReference type="Rhea" id="RHEA:41104"/>
    </physiologicalReaction>
</comment>
<evidence type="ECO:0000256" key="28">
    <source>
        <dbReference type="ARBA" id="ARBA00048058"/>
    </source>
</evidence>
<evidence type="ECO:0000256" key="9">
    <source>
        <dbReference type="ARBA" id="ARBA00022989"/>
    </source>
</evidence>
<reference evidence="43 44" key="1">
    <citation type="journal article" date="2017" name="Nat. Ecol. Evol.">
        <title>Scallop genome provides insights into evolution of bilaterian karyotype and development.</title>
        <authorList>
            <person name="Wang S."/>
            <person name="Zhang J."/>
            <person name="Jiao W."/>
            <person name="Li J."/>
            <person name="Xun X."/>
            <person name="Sun Y."/>
            <person name="Guo X."/>
            <person name="Huan P."/>
            <person name="Dong B."/>
            <person name="Zhang L."/>
            <person name="Hu X."/>
            <person name="Sun X."/>
            <person name="Wang J."/>
            <person name="Zhao C."/>
            <person name="Wang Y."/>
            <person name="Wang D."/>
            <person name="Huang X."/>
            <person name="Wang R."/>
            <person name="Lv J."/>
            <person name="Li Y."/>
            <person name="Zhang Z."/>
            <person name="Liu B."/>
            <person name="Lu W."/>
            <person name="Hui Y."/>
            <person name="Liang J."/>
            <person name="Zhou Z."/>
            <person name="Hou R."/>
            <person name="Li X."/>
            <person name="Liu Y."/>
            <person name="Li H."/>
            <person name="Ning X."/>
            <person name="Lin Y."/>
            <person name="Zhao L."/>
            <person name="Xing Q."/>
            <person name="Dou J."/>
            <person name="Li Y."/>
            <person name="Mao J."/>
            <person name="Guo H."/>
            <person name="Dou H."/>
            <person name="Li T."/>
            <person name="Mu C."/>
            <person name="Jiang W."/>
            <person name="Fu Q."/>
            <person name="Fu X."/>
            <person name="Miao Y."/>
            <person name="Liu J."/>
            <person name="Yu Q."/>
            <person name="Li R."/>
            <person name="Liao H."/>
            <person name="Li X."/>
            <person name="Kong Y."/>
            <person name="Jiang Z."/>
            <person name="Chourrout D."/>
            <person name="Li R."/>
            <person name="Bao Z."/>
        </authorList>
    </citation>
    <scope>NUCLEOTIDE SEQUENCE [LARGE SCALE GENOMIC DNA]</scope>
    <source>
        <strain evidence="43 44">PY_sf001</strain>
    </source>
</reference>
<evidence type="ECO:0000256" key="27">
    <source>
        <dbReference type="ARBA" id="ARBA00048049"/>
    </source>
</evidence>
<comment type="catalytic activity">
    <reaction evidence="36">
        <text>1-hexadecanoyl-2-(9Z-octadecenoyl)-sn-glycero-3-phosphocholine + H2O = 1-hexadecanoyl-sn-glycero-3-phosphocholine + (9Z)-octadecenoate + H(+)</text>
        <dbReference type="Rhea" id="RHEA:38779"/>
        <dbReference type="ChEBI" id="CHEBI:15377"/>
        <dbReference type="ChEBI" id="CHEBI:15378"/>
        <dbReference type="ChEBI" id="CHEBI:30823"/>
        <dbReference type="ChEBI" id="CHEBI:72998"/>
        <dbReference type="ChEBI" id="CHEBI:73001"/>
    </reaction>
    <physiologicalReaction direction="left-to-right" evidence="36">
        <dbReference type="Rhea" id="RHEA:38780"/>
    </physiologicalReaction>
</comment>
<evidence type="ECO:0000256" key="35">
    <source>
        <dbReference type="ARBA" id="ARBA00048656"/>
    </source>
</evidence>
<dbReference type="PANTHER" id="PTHR21325:SF31">
    <property type="entry name" value="GH22081P-RELATED"/>
    <property type="match status" value="1"/>
</dbReference>
<evidence type="ECO:0000256" key="4">
    <source>
        <dbReference type="ARBA" id="ARBA00022475"/>
    </source>
</evidence>
<keyword evidence="44" id="KW-1185">Reference proteome</keyword>
<sequence>MERRVNEWVNEDYGELHGRCHDLTENTKSPWYQRYEQFFTEVLPSNATLNALWKEHVASYQRQERDITFSIPHFDCHIQNAHSGYAATSVHGLHPGDIKVVAAMGDSLTAGNGILATNVVGDLLEYRGHSWSIGGDGELEEVLTFPNILKKFGGYLYGYSEGIAKRNLTGANLNIANPGDVAANMPEQAHLLVARMRSSPNVRIADDWKVVTLFIGGNDLCDYCSNPAQYSPDNYVRHIRDALDILKANLPKTFVNLVSIFDIAPIASMEKGFICTVVHAFVCECGADTSNGPMLRQVTHAYQKGLEDLINSGRYDTNDDFTVVIQPFYKHTEPPKLDVNGKVDMSYFSPDCFHFNHKGHFASAISLWNNMLEAPAVKQEEWYLNQPFHCPTFQTYNPSGFFTTYNN</sequence>
<evidence type="ECO:0000256" key="12">
    <source>
        <dbReference type="ARBA" id="ARBA00023180"/>
    </source>
</evidence>
<evidence type="ECO:0000256" key="31">
    <source>
        <dbReference type="ARBA" id="ARBA00048374"/>
    </source>
</evidence>
<comment type="catalytic activity">
    <reaction evidence="15">
        <text>a 1,2-diacyl-sn-glycero-3-phosphocholine + H2O = a 1-acyl-sn-glycero-3-phosphocholine + a fatty acid + H(+)</text>
        <dbReference type="Rhea" id="RHEA:15801"/>
        <dbReference type="ChEBI" id="CHEBI:15377"/>
        <dbReference type="ChEBI" id="CHEBI:15378"/>
        <dbReference type="ChEBI" id="CHEBI:28868"/>
        <dbReference type="ChEBI" id="CHEBI:57643"/>
        <dbReference type="ChEBI" id="CHEBI:58168"/>
        <dbReference type="EC" id="3.1.1.4"/>
    </reaction>
    <physiologicalReaction direction="left-to-right" evidence="15">
        <dbReference type="Rhea" id="RHEA:15802"/>
    </physiologicalReaction>
</comment>
<gene>
    <name evidence="43" type="ORF">KP79_PYT19137</name>
</gene>
<dbReference type="InterPro" id="IPR001087">
    <property type="entry name" value="GDSL"/>
</dbReference>
<dbReference type="CDD" id="cd01824">
    <property type="entry name" value="Phospholipase_B_like"/>
    <property type="match status" value="1"/>
</dbReference>
<dbReference type="Pfam" id="PF00657">
    <property type="entry name" value="Lipase_GDSL"/>
    <property type="match status" value="1"/>
</dbReference>
<keyword evidence="5" id="KW-0812">Transmembrane</keyword>
<evidence type="ECO:0000256" key="36">
    <source>
        <dbReference type="ARBA" id="ARBA00048699"/>
    </source>
</evidence>
<keyword evidence="12" id="KW-0325">Glycoprotein</keyword>
<dbReference type="GO" id="GO:0004806">
    <property type="term" value="F:triacylglycerol lipase activity"/>
    <property type="evidence" value="ECO:0007669"/>
    <property type="project" value="UniProtKB-EC"/>
</dbReference>
<comment type="catalytic activity">
    <reaction evidence="21">
        <text>1-hexadecanoyl-2-(9Z)-octadecenoyl-3-octadecanoyl-sn-glycerol + H2O = 2-(9Z-octadecenoyl)-3-octadecanoyl-sn-glycerol + hexadecanoate + H(+)</text>
        <dbReference type="Rhea" id="RHEA:41107"/>
        <dbReference type="ChEBI" id="CHEBI:7896"/>
        <dbReference type="ChEBI" id="CHEBI:15377"/>
        <dbReference type="ChEBI" id="CHEBI:15378"/>
        <dbReference type="ChEBI" id="CHEBI:75558"/>
        <dbReference type="ChEBI" id="CHEBI:77623"/>
    </reaction>
    <physiologicalReaction direction="left-to-right" evidence="21">
        <dbReference type="Rhea" id="RHEA:41108"/>
    </physiologicalReaction>
</comment>
<evidence type="ECO:0000256" key="19">
    <source>
        <dbReference type="ARBA" id="ARBA00033022"/>
    </source>
</evidence>
<comment type="catalytic activity">
    <reaction evidence="28">
        <text>1,2-di-(9Z-octadecenoyl)-sn-glycero-3-phosphocholine + H2O = 1-(9Z-octadecenoyl)-sn-glycero-3-phosphocholine + (9Z)-octadecenoate + H(+)</text>
        <dbReference type="Rhea" id="RHEA:40923"/>
        <dbReference type="ChEBI" id="CHEBI:15377"/>
        <dbReference type="ChEBI" id="CHEBI:15378"/>
        <dbReference type="ChEBI" id="CHEBI:28610"/>
        <dbReference type="ChEBI" id="CHEBI:30823"/>
        <dbReference type="ChEBI" id="CHEBI:74669"/>
    </reaction>
    <physiologicalReaction direction="left-to-right" evidence="28">
        <dbReference type="Rhea" id="RHEA:40924"/>
    </physiologicalReaction>
</comment>
<evidence type="ECO:0000256" key="21">
    <source>
        <dbReference type="ARBA" id="ARBA00047324"/>
    </source>
</evidence>
<evidence type="ECO:0000256" key="24">
    <source>
        <dbReference type="ARBA" id="ARBA00047459"/>
    </source>
</evidence>
<comment type="subcellular location">
    <subcellularLocation>
        <location evidence="1">Apical cell membrane</location>
        <topology evidence="1">Single-pass type I membrane protein</topology>
    </subcellularLocation>
</comment>
<keyword evidence="10" id="KW-0443">Lipid metabolism</keyword>
<dbReference type="InterPro" id="IPR035547">
    <property type="entry name" value="Phospholipase_B"/>
</dbReference>
<evidence type="ECO:0000256" key="40">
    <source>
        <dbReference type="ARBA" id="ARBA00049363"/>
    </source>
</evidence>
<evidence type="ECO:0000256" key="14">
    <source>
        <dbReference type="ARBA" id="ARBA00023408"/>
    </source>
</evidence>
<comment type="catalytic activity">
    <reaction evidence="32">
        <text>1,2,3-tri-(9Z-octadecenoyl)-glycerol + H2O = di-(9Z)-octadecenoylglycerol + (9Z)-octadecenoate + H(+)</text>
        <dbReference type="Rhea" id="RHEA:38575"/>
        <dbReference type="ChEBI" id="CHEBI:15377"/>
        <dbReference type="ChEBI" id="CHEBI:15378"/>
        <dbReference type="ChEBI" id="CHEBI:30823"/>
        <dbReference type="ChEBI" id="CHEBI:53753"/>
        <dbReference type="ChEBI" id="CHEBI:75945"/>
    </reaction>
    <physiologicalReaction direction="left-to-right" evidence="32">
        <dbReference type="Rhea" id="RHEA:38576"/>
    </physiologicalReaction>
</comment>
<evidence type="ECO:0000256" key="34">
    <source>
        <dbReference type="ARBA" id="ARBA00048613"/>
    </source>
</evidence>
<evidence type="ECO:0000256" key="2">
    <source>
        <dbReference type="ARBA" id="ARBA00009979"/>
    </source>
</evidence>
<evidence type="ECO:0000256" key="6">
    <source>
        <dbReference type="ARBA" id="ARBA00022729"/>
    </source>
</evidence>
<accession>A0A210Q1G9</accession>
<comment type="catalytic activity">
    <reaction evidence="29">
        <text>1,2-dihexadecanoyl-sn-glycero-3-phosphocholine + H2O = 1-hexadecanoyl-sn-glycero-3-phosphocholine + hexadecanoate + H(+)</text>
        <dbReference type="Rhea" id="RHEA:41223"/>
        <dbReference type="ChEBI" id="CHEBI:7896"/>
        <dbReference type="ChEBI" id="CHEBI:15377"/>
        <dbReference type="ChEBI" id="CHEBI:15378"/>
        <dbReference type="ChEBI" id="CHEBI:72998"/>
        <dbReference type="ChEBI" id="CHEBI:72999"/>
    </reaction>
    <physiologicalReaction direction="left-to-right" evidence="29">
        <dbReference type="Rhea" id="RHEA:41224"/>
    </physiologicalReaction>
</comment>
<comment type="catalytic activity">
    <reaction evidence="22">
        <text>1,3-dihexadecanoyl-2-(9Z-octadecenoyl)glycerol + H2O = 1-hexadecanoyl-2-(9Z-octadecenoyl)-glycerol + hexadecanoate + H(+)</text>
        <dbReference type="Rhea" id="RHEA:40979"/>
        <dbReference type="ChEBI" id="CHEBI:7896"/>
        <dbReference type="ChEBI" id="CHEBI:15377"/>
        <dbReference type="ChEBI" id="CHEBI:15378"/>
        <dbReference type="ChEBI" id="CHEBI:75585"/>
        <dbReference type="ChEBI" id="CHEBI:75688"/>
    </reaction>
    <physiologicalReaction direction="left-to-right" evidence="22">
        <dbReference type="Rhea" id="RHEA:40980"/>
    </physiologicalReaction>
</comment>
<dbReference type="EMBL" id="NEDP02005257">
    <property type="protein sequence ID" value="OWF42572.1"/>
    <property type="molecule type" value="Genomic_DNA"/>
</dbReference>
<keyword evidence="4" id="KW-1003">Cell membrane</keyword>
<keyword evidence="8" id="KW-0378">Hydrolase</keyword>
<evidence type="ECO:0000256" key="20">
    <source>
        <dbReference type="ARBA" id="ARBA00045916"/>
    </source>
</evidence>
<comment type="catalytic activity">
    <reaction evidence="14">
        <text>1-hexadecanoyl-2-(9Z,12Z-octadecadienoyl)-sn-glycero-3-phosphocholine + H2O = (9Z,12Z)-octadecadienoate + 1-hexadecanoyl-sn-glycero-3-phosphocholine + H(+)</text>
        <dbReference type="Rhea" id="RHEA:40811"/>
        <dbReference type="ChEBI" id="CHEBI:15377"/>
        <dbReference type="ChEBI" id="CHEBI:15378"/>
        <dbReference type="ChEBI" id="CHEBI:30245"/>
        <dbReference type="ChEBI" id="CHEBI:72998"/>
        <dbReference type="ChEBI" id="CHEBI:73002"/>
    </reaction>
    <physiologicalReaction direction="left-to-right" evidence="14">
        <dbReference type="Rhea" id="RHEA:40812"/>
    </physiologicalReaction>
</comment>
<evidence type="ECO:0000256" key="22">
    <source>
        <dbReference type="ARBA" id="ARBA00047363"/>
    </source>
</evidence>
<comment type="catalytic activity">
    <reaction evidence="40">
        <text>1,2-dihexadecanoyl-sn-glycero-3-phosphocholine + 2 H2O = sn-glycerol 3-phosphocholine + 2 hexadecanoate + 2 H(+)</text>
        <dbReference type="Rhea" id="RHEA:40975"/>
        <dbReference type="ChEBI" id="CHEBI:7896"/>
        <dbReference type="ChEBI" id="CHEBI:15377"/>
        <dbReference type="ChEBI" id="CHEBI:15378"/>
        <dbReference type="ChEBI" id="CHEBI:16870"/>
        <dbReference type="ChEBI" id="CHEBI:72999"/>
    </reaction>
    <physiologicalReaction direction="left-to-right" evidence="40">
        <dbReference type="Rhea" id="RHEA:40976"/>
    </physiologicalReaction>
</comment>
<dbReference type="InterPro" id="IPR036514">
    <property type="entry name" value="SGNH_hydro_sf"/>
</dbReference>
<comment type="catalytic activity">
    <reaction evidence="34">
        <text>1-hexadecanoyl-2-(9Z-octadecenoyl)-sn-glycero-3-phosphoethanolamine + H2O = 1-hexadecanoyl-sn-glycero-3-phosphoethanolamine + (9Z)-octadecenoate + H(+)</text>
        <dbReference type="Rhea" id="RHEA:40911"/>
        <dbReference type="ChEBI" id="CHEBI:15377"/>
        <dbReference type="ChEBI" id="CHEBI:15378"/>
        <dbReference type="ChEBI" id="CHEBI:30823"/>
        <dbReference type="ChEBI" id="CHEBI:73004"/>
        <dbReference type="ChEBI" id="CHEBI:73007"/>
    </reaction>
    <physiologicalReaction direction="left-to-right" evidence="34">
        <dbReference type="Rhea" id="RHEA:40912"/>
    </physiologicalReaction>
</comment>
<dbReference type="Gene3D" id="3.40.50.1110">
    <property type="entry name" value="SGNH hydrolase"/>
    <property type="match status" value="1"/>
</dbReference>
<evidence type="ECO:0000256" key="25">
    <source>
        <dbReference type="ARBA" id="ARBA00048011"/>
    </source>
</evidence>
<keyword evidence="9" id="KW-1133">Transmembrane helix</keyword>
<evidence type="ECO:0000256" key="1">
    <source>
        <dbReference type="ARBA" id="ARBA00004247"/>
    </source>
</evidence>
<evidence type="ECO:0000256" key="32">
    <source>
        <dbReference type="ARBA" id="ARBA00048386"/>
    </source>
</evidence>
<dbReference type="GO" id="GO:0006644">
    <property type="term" value="P:phospholipid metabolic process"/>
    <property type="evidence" value="ECO:0007669"/>
    <property type="project" value="TreeGrafter"/>
</dbReference>
<evidence type="ECO:0000256" key="3">
    <source>
        <dbReference type="ARBA" id="ARBA00015133"/>
    </source>
</evidence>
<evidence type="ECO:0000313" key="43">
    <source>
        <dbReference type="EMBL" id="OWF42572.1"/>
    </source>
</evidence>
<evidence type="ECO:0000256" key="33">
    <source>
        <dbReference type="ARBA" id="ARBA00048454"/>
    </source>
</evidence>
<dbReference type="FunFam" id="3.40.50.1110:FF:000005">
    <property type="entry name" value="Phospholipase B1"/>
    <property type="match status" value="1"/>
</dbReference>
<evidence type="ECO:0000256" key="10">
    <source>
        <dbReference type="ARBA" id="ARBA00023098"/>
    </source>
</evidence>
<comment type="catalytic activity">
    <reaction evidence="24">
        <text>1-hexadecanoyl-2-(9Z)-octadecenoyl-3-octadecanoyl-sn-glycerol + H2O = 1-hexadecanoyl-2-(9Z-octadecenoyl)-sn-glycerol + octadecanoate + H(+)</text>
        <dbReference type="Rhea" id="RHEA:41111"/>
        <dbReference type="ChEBI" id="CHEBI:15377"/>
        <dbReference type="ChEBI" id="CHEBI:15378"/>
        <dbReference type="ChEBI" id="CHEBI:25629"/>
        <dbReference type="ChEBI" id="CHEBI:75466"/>
        <dbReference type="ChEBI" id="CHEBI:77623"/>
    </reaction>
    <physiologicalReaction direction="left-to-right" evidence="24">
        <dbReference type="Rhea" id="RHEA:41112"/>
    </physiologicalReaction>
</comment>
<dbReference type="PANTHER" id="PTHR21325">
    <property type="entry name" value="PHOSPHOLIPASE B, PLB1"/>
    <property type="match status" value="1"/>
</dbReference>
<comment type="similarity">
    <text evidence="2">Belongs to the 'GDSL' lipolytic enzyme family. Phospholipase B1 subfamily.</text>
</comment>
<keyword evidence="11" id="KW-0472">Membrane</keyword>
<proteinExistence type="inferred from homology"/>
<comment type="catalytic activity">
    <reaction evidence="37">
        <text>1,3-dihexadecanoyl-2-(9Z-octadecenoyl)glycerol + H2O = 1,3-dihexadecanoylglycerol + (9Z)-octadecenoate + H(+)</text>
        <dbReference type="Rhea" id="RHEA:40983"/>
        <dbReference type="ChEBI" id="CHEBI:15377"/>
        <dbReference type="ChEBI" id="CHEBI:15378"/>
        <dbReference type="ChEBI" id="CHEBI:30823"/>
        <dbReference type="ChEBI" id="CHEBI:75688"/>
        <dbReference type="ChEBI" id="CHEBI:77619"/>
    </reaction>
    <physiologicalReaction direction="left-to-right" evidence="37">
        <dbReference type="Rhea" id="RHEA:40984"/>
    </physiologicalReaction>
</comment>
<dbReference type="GO" id="GO:0004623">
    <property type="term" value="F:phospholipase A2 activity"/>
    <property type="evidence" value="ECO:0007669"/>
    <property type="project" value="UniProtKB-EC"/>
</dbReference>
<comment type="catalytic activity">
    <reaction evidence="23">
        <text>1-(9Z-octadecenoyl)-glycerol + H2O = glycerol + (9Z)-octadecenoate + H(+)</text>
        <dbReference type="Rhea" id="RHEA:38487"/>
        <dbReference type="ChEBI" id="CHEBI:15377"/>
        <dbReference type="ChEBI" id="CHEBI:15378"/>
        <dbReference type="ChEBI" id="CHEBI:17754"/>
        <dbReference type="ChEBI" id="CHEBI:30823"/>
        <dbReference type="ChEBI" id="CHEBI:75342"/>
    </reaction>
    <physiologicalReaction direction="left-to-right" evidence="23">
        <dbReference type="Rhea" id="RHEA:38488"/>
    </physiologicalReaction>
</comment>
<evidence type="ECO:0000256" key="41">
    <source>
        <dbReference type="ARBA" id="ARBA00049372"/>
    </source>
</evidence>
<comment type="catalytic activity">
    <reaction evidence="38">
        <text>1-O-hexadecyl-2-(9Z)-octadecenoyl-sn-glycero-3-phosphocholine + H2O = 1-O-hexadecyl-sn-glycero-3-phosphocholine + (9Z)-octadecenoate + H(+)</text>
        <dbReference type="Rhea" id="RHEA:40915"/>
        <dbReference type="ChEBI" id="CHEBI:15377"/>
        <dbReference type="ChEBI" id="CHEBI:15378"/>
        <dbReference type="ChEBI" id="CHEBI:30823"/>
        <dbReference type="ChEBI" id="CHEBI:34112"/>
        <dbReference type="ChEBI" id="CHEBI:64496"/>
    </reaction>
    <physiologicalReaction direction="left-to-right" evidence="38">
        <dbReference type="Rhea" id="RHEA:40916"/>
    </physiologicalReaction>
</comment>
<comment type="caution">
    <text evidence="43">The sequence shown here is derived from an EMBL/GenBank/DDBJ whole genome shotgun (WGS) entry which is preliminary data.</text>
</comment>
<evidence type="ECO:0000256" key="23">
    <source>
        <dbReference type="ARBA" id="ARBA00047438"/>
    </source>
</evidence>
<dbReference type="STRING" id="6573.A0A210Q1G9"/>